<dbReference type="InterPro" id="IPR053184">
    <property type="entry name" value="FeoA-like"/>
</dbReference>
<evidence type="ECO:0000256" key="1">
    <source>
        <dbReference type="ARBA" id="ARBA00023004"/>
    </source>
</evidence>
<organism evidence="3">
    <name type="scientific">Proteinivorax tanatarense</name>
    <dbReference type="NCBI Taxonomy" id="1260629"/>
    <lineage>
        <taxon>Bacteria</taxon>
        <taxon>Bacillati</taxon>
        <taxon>Bacillota</taxon>
        <taxon>Clostridia</taxon>
        <taxon>Eubacteriales</taxon>
        <taxon>Proteinivoracaceae</taxon>
        <taxon>Proteinivorax</taxon>
    </lineage>
</organism>
<dbReference type="Gene3D" id="2.30.30.90">
    <property type="match status" value="1"/>
</dbReference>
<sequence>MAVDANRLYKDKMVETVLQNKSLEQLNPGEQGVIVDVPANSFLASLGFRAKKTVEVVARELFNGPLLCSVDGRNIAIGADVAEKIIVDSIDN</sequence>
<name>A0AAU7VN76_9FIRM</name>
<evidence type="ECO:0000259" key="2">
    <source>
        <dbReference type="SMART" id="SM00899"/>
    </source>
</evidence>
<reference evidence="3" key="2">
    <citation type="submission" date="2024-06" db="EMBL/GenBank/DDBJ databases">
        <authorList>
            <person name="Petrova K.O."/>
            <person name="Toshchakov S.V."/>
            <person name="Boltjanskaja Y.V."/>
            <person name="Kevbrin V."/>
        </authorList>
    </citation>
    <scope>NUCLEOTIDE SEQUENCE</scope>
    <source>
        <strain evidence="3">Z-910T</strain>
    </source>
</reference>
<dbReference type="RefSeq" id="WP_350344369.1">
    <property type="nucleotide sequence ID" value="NZ_CP158367.1"/>
</dbReference>
<feature type="domain" description="Ferrous iron transporter FeoA-like" evidence="2">
    <location>
        <begin position="21"/>
        <end position="89"/>
    </location>
</feature>
<dbReference type="SUPFAM" id="SSF50037">
    <property type="entry name" value="C-terminal domain of transcriptional repressors"/>
    <property type="match status" value="1"/>
</dbReference>
<dbReference type="InterPro" id="IPR038157">
    <property type="entry name" value="FeoA_core_dom"/>
</dbReference>
<dbReference type="PANTHER" id="PTHR43151">
    <property type="entry name" value="FEOA FAMILY PROTEIN"/>
    <property type="match status" value="1"/>
</dbReference>
<dbReference type="GO" id="GO:0046914">
    <property type="term" value="F:transition metal ion binding"/>
    <property type="evidence" value="ECO:0007669"/>
    <property type="project" value="InterPro"/>
</dbReference>
<dbReference type="InterPro" id="IPR008988">
    <property type="entry name" value="Transcriptional_repressor_C"/>
</dbReference>
<accession>A0AAU7VN76</accession>
<keyword evidence="1" id="KW-0408">Iron</keyword>
<reference evidence="3" key="1">
    <citation type="journal article" date="2013" name="Extremophiles">
        <title>Proteinivorax tanatarense gen. nov., sp. nov., an anaerobic, haloalkaliphilic, proteolytic bacterium isolated from a decaying algal bloom, and proposal of Proteinivoraceae fam. nov.</title>
        <authorList>
            <person name="Kevbrin V."/>
            <person name="Boltyanskaya Y."/>
            <person name="Zhilina T."/>
            <person name="Kolganova T."/>
            <person name="Lavrentjeva E."/>
            <person name="Kuznetsov B."/>
        </authorList>
    </citation>
    <scope>NUCLEOTIDE SEQUENCE</scope>
    <source>
        <strain evidence="3">Z-910T</strain>
    </source>
</reference>
<dbReference type="SMART" id="SM00899">
    <property type="entry name" value="FeoA"/>
    <property type="match status" value="1"/>
</dbReference>
<evidence type="ECO:0000313" key="3">
    <source>
        <dbReference type="EMBL" id="XBX75626.1"/>
    </source>
</evidence>
<dbReference type="Pfam" id="PF04023">
    <property type="entry name" value="FeoA"/>
    <property type="match status" value="1"/>
</dbReference>
<protein>
    <submittedName>
        <fullName evidence="3">FeoA family protein</fullName>
    </submittedName>
</protein>
<gene>
    <name evidence="3" type="ORF">PRVXT_000767</name>
</gene>
<dbReference type="InterPro" id="IPR007167">
    <property type="entry name" value="Fe-transptr_FeoA-like"/>
</dbReference>
<dbReference type="PANTHER" id="PTHR43151:SF1">
    <property type="entry name" value="SSR2333 PROTEIN"/>
    <property type="match status" value="1"/>
</dbReference>
<dbReference type="AlphaFoldDB" id="A0AAU7VN76"/>
<proteinExistence type="predicted"/>
<dbReference type="EMBL" id="CP158367">
    <property type="protein sequence ID" value="XBX75626.1"/>
    <property type="molecule type" value="Genomic_DNA"/>
</dbReference>